<sequence>MAPTLLSNPTLHLTPEPLTPESFAPFGTAIVSPLPRHLSAAPADLTSLPPHHPSPELANQSSALKYSPVSPLLDQYAGACPSGRAASARMSMFCCFPRQLRTIEPAQHGTRTSAQSQSQKTPVFDVRILERHPFTTQTFIPIDLSSQPNIRPSAEGPLWRGNEGKEEEEPYYLVIVAPTLQGQTVTATADSGSTTIRDPPDLQNLRAFVARGGQAVTYGAGTWHAPMVVVGKRRVDFVVAQFVNGVGDEDCQEAAFGEGVVVELGRDAVLGSLRGGVVKAKL</sequence>
<dbReference type="Proteomes" id="UP001177260">
    <property type="component" value="Unassembled WGS sequence"/>
</dbReference>
<name>A0ACC3AT11_9EURO</name>
<evidence type="ECO:0000313" key="1">
    <source>
        <dbReference type="EMBL" id="KAK1140961.1"/>
    </source>
</evidence>
<gene>
    <name evidence="1" type="ORF">N8T08_009707</name>
</gene>
<dbReference type="EMBL" id="JAOPJF010000072">
    <property type="protein sequence ID" value="KAK1140961.1"/>
    <property type="molecule type" value="Genomic_DNA"/>
</dbReference>
<comment type="caution">
    <text evidence="1">The sequence shown here is derived from an EMBL/GenBank/DDBJ whole genome shotgun (WGS) entry which is preliminary data.</text>
</comment>
<organism evidence="1 2">
    <name type="scientific">Aspergillus melleus</name>
    <dbReference type="NCBI Taxonomy" id="138277"/>
    <lineage>
        <taxon>Eukaryota</taxon>
        <taxon>Fungi</taxon>
        <taxon>Dikarya</taxon>
        <taxon>Ascomycota</taxon>
        <taxon>Pezizomycotina</taxon>
        <taxon>Eurotiomycetes</taxon>
        <taxon>Eurotiomycetidae</taxon>
        <taxon>Eurotiales</taxon>
        <taxon>Aspergillaceae</taxon>
        <taxon>Aspergillus</taxon>
        <taxon>Aspergillus subgen. Circumdati</taxon>
    </lineage>
</organism>
<reference evidence="1 2" key="1">
    <citation type="journal article" date="2023" name="ACS Omega">
        <title>Identification of the Neoaspergillic Acid Biosynthesis Gene Cluster by Establishing an In Vitro CRISPR-Ribonucleoprotein Genetic System in Aspergillus melleus.</title>
        <authorList>
            <person name="Yuan B."/>
            <person name="Grau M.F."/>
            <person name="Murata R.M."/>
            <person name="Torok T."/>
            <person name="Venkateswaran K."/>
            <person name="Stajich J.E."/>
            <person name="Wang C.C.C."/>
        </authorList>
    </citation>
    <scope>NUCLEOTIDE SEQUENCE [LARGE SCALE GENOMIC DNA]</scope>
    <source>
        <strain evidence="1 2">IMV 1140</strain>
    </source>
</reference>
<evidence type="ECO:0000313" key="2">
    <source>
        <dbReference type="Proteomes" id="UP001177260"/>
    </source>
</evidence>
<keyword evidence="2" id="KW-1185">Reference proteome</keyword>
<protein>
    <submittedName>
        <fullName evidence="1">Uncharacterized protein</fullName>
    </submittedName>
</protein>
<proteinExistence type="predicted"/>
<accession>A0ACC3AT11</accession>